<dbReference type="EMBL" id="CP108473">
    <property type="protein sequence ID" value="WUS23762.1"/>
    <property type="molecule type" value="Genomic_DNA"/>
</dbReference>
<proteinExistence type="predicted"/>
<organism evidence="1 2">
    <name type="scientific">Streptomyces caniferus</name>
    <dbReference type="NCBI Taxonomy" id="285557"/>
    <lineage>
        <taxon>Bacteria</taxon>
        <taxon>Bacillati</taxon>
        <taxon>Actinomycetota</taxon>
        <taxon>Actinomycetes</taxon>
        <taxon>Kitasatosporales</taxon>
        <taxon>Streptomycetaceae</taxon>
        <taxon>Streptomyces</taxon>
    </lineage>
</organism>
<sequence length="89" mass="9433">MSRALECVLDRAAGIGDQPGAVRALGRANTAFDYGTPGEQAWTCFFRQARLDSLSLSAYAKLRHPDLVPTADTAAARALAEDIRAALVA</sequence>
<gene>
    <name evidence="1" type="ORF">OG727_16620</name>
</gene>
<dbReference type="GeneID" id="96637356"/>
<keyword evidence="2" id="KW-1185">Reference proteome</keyword>
<evidence type="ECO:0000313" key="1">
    <source>
        <dbReference type="EMBL" id="WUS23762.1"/>
    </source>
</evidence>
<dbReference type="RefSeq" id="WP_159471535.1">
    <property type="nucleotide sequence ID" value="NZ_BAAATH010000001.1"/>
</dbReference>
<dbReference type="Proteomes" id="UP001432292">
    <property type="component" value="Chromosome"/>
</dbReference>
<accession>A0ABZ1VN24</accession>
<reference evidence="1" key="1">
    <citation type="submission" date="2022-10" db="EMBL/GenBank/DDBJ databases">
        <title>The complete genomes of actinobacterial strains from the NBC collection.</title>
        <authorList>
            <person name="Joergensen T.S."/>
            <person name="Alvarez Arevalo M."/>
            <person name="Sterndorff E.B."/>
            <person name="Faurdal D."/>
            <person name="Vuksanovic O."/>
            <person name="Mourched A.-S."/>
            <person name="Charusanti P."/>
            <person name="Shaw S."/>
            <person name="Blin K."/>
            <person name="Weber T."/>
        </authorList>
    </citation>
    <scope>NUCLEOTIDE SEQUENCE</scope>
    <source>
        <strain evidence="1">NBC_01256</strain>
    </source>
</reference>
<protein>
    <submittedName>
        <fullName evidence="1">Uncharacterized protein</fullName>
    </submittedName>
</protein>
<evidence type="ECO:0000313" key="2">
    <source>
        <dbReference type="Proteomes" id="UP001432292"/>
    </source>
</evidence>
<name>A0ABZ1VN24_9ACTN</name>